<protein>
    <submittedName>
        <fullName evidence="2">Uncharacterized protein</fullName>
    </submittedName>
</protein>
<proteinExistence type="predicted"/>
<keyword evidence="3" id="KW-1185">Reference proteome</keyword>
<evidence type="ECO:0000256" key="1">
    <source>
        <dbReference type="SAM" id="Coils"/>
    </source>
</evidence>
<name>A0A835GDF7_SPOEX</name>
<dbReference type="AlphaFoldDB" id="A0A835GDF7"/>
<evidence type="ECO:0000313" key="2">
    <source>
        <dbReference type="EMBL" id="KAF9413670.1"/>
    </source>
</evidence>
<comment type="caution">
    <text evidence="2">The sequence shown here is derived from an EMBL/GenBank/DDBJ whole genome shotgun (WGS) entry which is preliminary data.</text>
</comment>
<gene>
    <name evidence="2" type="ORF">HW555_008116</name>
</gene>
<organism evidence="2 3">
    <name type="scientific">Spodoptera exigua</name>
    <name type="common">Beet armyworm</name>
    <name type="synonym">Noctua fulgens</name>
    <dbReference type="NCBI Taxonomy" id="7107"/>
    <lineage>
        <taxon>Eukaryota</taxon>
        <taxon>Metazoa</taxon>
        <taxon>Ecdysozoa</taxon>
        <taxon>Arthropoda</taxon>
        <taxon>Hexapoda</taxon>
        <taxon>Insecta</taxon>
        <taxon>Pterygota</taxon>
        <taxon>Neoptera</taxon>
        <taxon>Endopterygota</taxon>
        <taxon>Lepidoptera</taxon>
        <taxon>Glossata</taxon>
        <taxon>Ditrysia</taxon>
        <taxon>Noctuoidea</taxon>
        <taxon>Noctuidae</taxon>
        <taxon>Amphipyrinae</taxon>
        <taxon>Spodoptera</taxon>
    </lineage>
</organism>
<feature type="non-terminal residue" evidence="2">
    <location>
        <position position="1"/>
    </location>
</feature>
<sequence length="329" mass="38336">TPRKKSQEIDTITKRTILRLKNSIEKLRAKYKKQKTLVQCAKQISTKKSFLKLIEKLPESSRVFTLLQIKGHLILPEVCQQTADFLPIFDQLFDSFNGHFYQMSTKKYKTCLKNSSPHIQLWNNLLPVLESIKFQSIKNHNHVITMCIVYRQEILIKIRKKIFSVVLEAMELEITIHHTLIINNFNSTHSPHSNCEKDNNVSSNDDFACEVDSLITVMGNIKRNNNNEVHAEAKKDFCHFVDEQSFNYEVDYTKKSLFYPNKNFNALMNEIYYLIVACLRISPESHHVKDKIKLLLNCACDYSIITCDLHKVHLIELINALSPQLVYCK</sequence>
<accession>A0A835GDF7</accession>
<dbReference type="EMBL" id="JACKWZ010000152">
    <property type="protein sequence ID" value="KAF9413670.1"/>
    <property type="molecule type" value="Genomic_DNA"/>
</dbReference>
<keyword evidence="1" id="KW-0175">Coiled coil</keyword>
<feature type="coiled-coil region" evidence="1">
    <location>
        <begin position="17"/>
        <end position="44"/>
    </location>
</feature>
<dbReference type="Proteomes" id="UP000648187">
    <property type="component" value="Unassembled WGS sequence"/>
</dbReference>
<reference evidence="2" key="1">
    <citation type="submission" date="2020-08" db="EMBL/GenBank/DDBJ databases">
        <title>Spodoptera exigua strain:BAW_Kor-Di-RS1 Genome sequencing and assembly.</title>
        <authorList>
            <person name="Kim J."/>
            <person name="Nam H.Y."/>
            <person name="Kwon M."/>
            <person name="Choi J.H."/>
            <person name="Cho S.R."/>
            <person name="Kim G.-H."/>
        </authorList>
    </citation>
    <scope>NUCLEOTIDE SEQUENCE</scope>
    <source>
        <strain evidence="2">BAW_Kor-Di-RS1</strain>
        <tissue evidence="2">Whole-body</tissue>
    </source>
</reference>
<evidence type="ECO:0000313" key="3">
    <source>
        <dbReference type="Proteomes" id="UP000648187"/>
    </source>
</evidence>